<accession>A0A0C2M6L9</accession>
<reference evidence="1 2" key="1">
    <citation type="journal article" date="2014" name="Genome Biol. Evol.">
        <title>The genome of the myxosporean Thelohanellus kitauei shows adaptations to nutrient acquisition within its fish host.</title>
        <authorList>
            <person name="Yang Y."/>
            <person name="Xiong J."/>
            <person name="Zhou Z."/>
            <person name="Huo F."/>
            <person name="Miao W."/>
            <person name="Ran C."/>
            <person name="Liu Y."/>
            <person name="Zhang J."/>
            <person name="Feng J."/>
            <person name="Wang M."/>
            <person name="Wang M."/>
            <person name="Wang L."/>
            <person name="Yao B."/>
        </authorList>
    </citation>
    <scope>NUCLEOTIDE SEQUENCE [LARGE SCALE GENOMIC DNA]</scope>
    <source>
        <strain evidence="1">Wuqing</strain>
    </source>
</reference>
<dbReference type="Proteomes" id="UP000031668">
    <property type="component" value="Unassembled WGS sequence"/>
</dbReference>
<keyword evidence="2" id="KW-1185">Reference proteome</keyword>
<dbReference type="EMBL" id="JWZT01004899">
    <property type="protein sequence ID" value="KII62660.1"/>
    <property type="molecule type" value="Genomic_DNA"/>
</dbReference>
<protein>
    <submittedName>
        <fullName evidence="1">Uncharacterized protein</fullName>
    </submittedName>
</protein>
<gene>
    <name evidence="1" type="ORF">RF11_03460</name>
</gene>
<dbReference type="AlphaFoldDB" id="A0A0C2M6L9"/>
<sequence length="154" mass="17372">MMRTLEGSGKYISKHSLMVEHTSSKNSIWSGSSIFPGNPPPMSSKFMIIPVCSAISKTFRAAKIASRYAWASKHPDPTWKETPTMLRFKLIAISNMLGTSEIFAPNLRPRGHRAWADETKTLRTSKAEGWHFFIFSNSCSESKVINLTWFSRAN</sequence>
<evidence type="ECO:0000313" key="1">
    <source>
        <dbReference type="EMBL" id="KII62660.1"/>
    </source>
</evidence>
<evidence type="ECO:0000313" key="2">
    <source>
        <dbReference type="Proteomes" id="UP000031668"/>
    </source>
</evidence>
<comment type="caution">
    <text evidence="1">The sequence shown here is derived from an EMBL/GenBank/DDBJ whole genome shotgun (WGS) entry which is preliminary data.</text>
</comment>
<organism evidence="1 2">
    <name type="scientific">Thelohanellus kitauei</name>
    <name type="common">Myxosporean</name>
    <dbReference type="NCBI Taxonomy" id="669202"/>
    <lineage>
        <taxon>Eukaryota</taxon>
        <taxon>Metazoa</taxon>
        <taxon>Cnidaria</taxon>
        <taxon>Myxozoa</taxon>
        <taxon>Myxosporea</taxon>
        <taxon>Bivalvulida</taxon>
        <taxon>Platysporina</taxon>
        <taxon>Myxobolidae</taxon>
        <taxon>Thelohanellus</taxon>
    </lineage>
</organism>
<proteinExistence type="predicted"/>
<name>A0A0C2M6L9_THEKT</name>